<dbReference type="Proteomes" id="UP000004995">
    <property type="component" value="Unassembled WGS sequence"/>
</dbReference>
<dbReference type="AlphaFoldDB" id="K3Z1P7"/>
<evidence type="ECO:0000313" key="2">
    <source>
        <dbReference type="Proteomes" id="UP000004995"/>
    </source>
</evidence>
<keyword evidence="2" id="KW-1185">Reference proteome</keyword>
<dbReference type="EMBL" id="AGNK02000582">
    <property type="status" value="NOT_ANNOTATED_CDS"/>
    <property type="molecule type" value="Genomic_DNA"/>
</dbReference>
<reference evidence="2" key="1">
    <citation type="journal article" date="2012" name="Nat. Biotechnol.">
        <title>Reference genome sequence of the model plant Setaria.</title>
        <authorList>
            <person name="Bennetzen J.L."/>
            <person name="Schmutz J."/>
            <person name="Wang H."/>
            <person name="Percifield R."/>
            <person name="Hawkins J."/>
            <person name="Pontaroli A.C."/>
            <person name="Estep M."/>
            <person name="Feng L."/>
            <person name="Vaughn J.N."/>
            <person name="Grimwood J."/>
            <person name="Jenkins J."/>
            <person name="Barry K."/>
            <person name="Lindquist E."/>
            <person name="Hellsten U."/>
            <person name="Deshpande S."/>
            <person name="Wang X."/>
            <person name="Wu X."/>
            <person name="Mitros T."/>
            <person name="Triplett J."/>
            <person name="Yang X."/>
            <person name="Ye C.Y."/>
            <person name="Mauro-Herrera M."/>
            <person name="Wang L."/>
            <person name="Li P."/>
            <person name="Sharma M."/>
            <person name="Sharma R."/>
            <person name="Ronald P.C."/>
            <person name="Panaud O."/>
            <person name="Kellogg E.A."/>
            <person name="Brutnell T.P."/>
            <person name="Doust A.N."/>
            <person name="Tuskan G.A."/>
            <person name="Rokhsar D."/>
            <person name="Devos K.M."/>
        </authorList>
    </citation>
    <scope>NUCLEOTIDE SEQUENCE [LARGE SCALE GENOMIC DNA]</scope>
    <source>
        <strain evidence="2">cv. Yugu1</strain>
    </source>
</reference>
<dbReference type="EnsemblPlants" id="KQL31864">
    <property type="protein sequence ID" value="KQL31864"/>
    <property type="gene ID" value="SETIT_020465mg"/>
</dbReference>
<evidence type="ECO:0000313" key="1">
    <source>
        <dbReference type="EnsemblPlants" id="KQL31864"/>
    </source>
</evidence>
<organism evidence="1 2">
    <name type="scientific">Setaria italica</name>
    <name type="common">Foxtail millet</name>
    <name type="synonym">Panicum italicum</name>
    <dbReference type="NCBI Taxonomy" id="4555"/>
    <lineage>
        <taxon>Eukaryota</taxon>
        <taxon>Viridiplantae</taxon>
        <taxon>Streptophyta</taxon>
        <taxon>Embryophyta</taxon>
        <taxon>Tracheophyta</taxon>
        <taxon>Spermatophyta</taxon>
        <taxon>Magnoliopsida</taxon>
        <taxon>Liliopsida</taxon>
        <taxon>Poales</taxon>
        <taxon>Poaceae</taxon>
        <taxon>PACMAD clade</taxon>
        <taxon>Panicoideae</taxon>
        <taxon>Panicodae</taxon>
        <taxon>Paniceae</taxon>
        <taxon>Cenchrinae</taxon>
        <taxon>Setaria</taxon>
    </lineage>
</organism>
<protein>
    <submittedName>
        <fullName evidence="1">Uncharacterized protein</fullName>
    </submittedName>
</protein>
<sequence>MEWMQKLLEEYCPSRTNFFHDSGGGGSCWWW</sequence>
<dbReference type="Gramene" id="KQL31864">
    <property type="protein sequence ID" value="KQL31864"/>
    <property type="gene ID" value="SETIT_020465mg"/>
</dbReference>
<reference evidence="1" key="2">
    <citation type="submission" date="2018-08" db="UniProtKB">
        <authorList>
            <consortium name="EnsemblPlants"/>
        </authorList>
    </citation>
    <scope>IDENTIFICATION</scope>
    <source>
        <strain evidence="1">Yugu1</strain>
    </source>
</reference>
<accession>K3Z1P7</accession>
<proteinExistence type="predicted"/>
<dbReference type="InParanoid" id="K3Z1P7"/>
<name>K3Z1P7_SETIT</name>
<dbReference type="HOGENOM" id="CLU_3400072_0_0_1"/>